<dbReference type="GO" id="GO:0005886">
    <property type="term" value="C:plasma membrane"/>
    <property type="evidence" value="ECO:0007669"/>
    <property type="project" value="TreeGrafter"/>
</dbReference>
<gene>
    <name evidence="2" type="ORF">CW354_02390</name>
</gene>
<dbReference type="AlphaFoldDB" id="A0A2S7KB33"/>
<sequence length="182" mass="20979">MATLITDLEADHARFRRYLAWLNQEIGKLAAGTSPDYLLLNELATYFADYPDELHHKKEDIVYAHLAEKARRRDLALENLQEQHSELSGRAKRFAEIVLMIINNEQLPIAVIVEEASAYRTILTAHMSCEETSLFEPARTLLKKDDWWEIEQAIGDLYADEINFEKARSVLAVEKLLDSYGR</sequence>
<evidence type="ECO:0000259" key="1">
    <source>
        <dbReference type="Pfam" id="PF01814"/>
    </source>
</evidence>
<name>A0A2S7KB33_9PROT</name>
<accession>A0A2S7KB33</accession>
<keyword evidence="3" id="KW-1185">Reference proteome</keyword>
<dbReference type="PANTHER" id="PTHR39966:SF1">
    <property type="entry name" value="HEMERYTHRIN-LIKE DOMAIN-CONTAINING PROTEIN"/>
    <property type="match status" value="1"/>
</dbReference>
<evidence type="ECO:0000313" key="2">
    <source>
        <dbReference type="EMBL" id="PQA89724.1"/>
    </source>
</evidence>
<dbReference type="PANTHER" id="PTHR39966">
    <property type="entry name" value="BLL2471 PROTEIN-RELATED"/>
    <property type="match status" value="1"/>
</dbReference>
<dbReference type="Proteomes" id="UP000239504">
    <property type="component" value="Unassembled WGS sequence"/>
</dbReference>
<comment type="caution">
    <text evidence="2">The sequence shown here is derived from an EMBL/GenBank/DDBJ whole genome shotgun (WGS) entry which is preliminary data.</text>
</comment>
<organism evidence="2 3">
    <name type="scientific">Hyphococcus luteus</name>
    <dbReference type="NCBI Taxonomy" id="2058213"/>
    <lineage>
        <taxon>Bacteria</taxon>
        <taxon>Pseudomonadati</taxon>
        <taxon>Pseudomonadota</taxon>
        <taxon>Alphaproteobacteria</taxon>
        <taxon>Parvularculales</taxon>
        <taxon>Parvularculaceae</taxon>
        <taxon>Hyphococcus</taxon>
    </lineage>
</organism>
<dbReference type="Gene3D" id="1.20.120.520">
    <property type="entry name" value="nmb1532 protein domain like"/>
    <property type="match status" value="1"/>
</dbReference>
<dbReference type="EMBL" id="PJCH01000001">
    <property type="protein sequence ID" value="PQA89724.1"/>
    <property type="molecule type" value="Genomic_DNA"/>
</dbReference>
<dbReference type="Pfam" id="PF01814">
    <property type="entry name" value="Hemerythrin"/>
    <property type="match status" value="1"/>
</dbReference>
<dbReference type="OrthoDB" id="7349010at2"/>
<proteinExistence type="predicted"/>
<feature type="domain" description="Hemerythrin-like" evidence="1">
    <location>
        <begin position="4"/>
        <end position="136"/>
    </location>
</feature>
<reference evidence="2 3" key="1">
    <citation type="submission" date="2017-12" db="EMBL/GenBank/DDBJ databases">
        <authorList>
            <person name="Hurst M.R.H."/>
        </authorList>
    </citation>
    <scope>NUCLEOTIDE SEQUENCE [LARGE SCALE GENOMIC DNA]</scope>
    <source>
        <strain evidence="2 3">SY-3-19</strain>
    </source>
</reference>
<dbReference type="RefSeq" id="WP_104828426.1">
    <property type="nucleotide sequence ID" value="NZ_PJCH01000001.1"/>
</dbReference>
<protein>
    <recommendedName>
        <fullName evidence="1">Hemerythrin-like domain-containing protein</fullName>
    </recommendedName>
</protein>
<evidence type="ECO:0000313" key="3">
    <source>
        <dbReference type="Proteomes" id="UP000239504"/>
    </source>
</evidence>
<dbReference type="InterPro" id="IPR012312">
    <property type="entry name" value="Hemerythrin-like"/>
</dbReference>